<proteinExistence type="predicted"/>
<name>A0A9P8W630_9HYPO</name>
<keyword evidence="3" id="KW-1185">Reference proteome</keyword>
<organism evidence="2 3">
    <name type="scientific">Thelonectria olida</name>
    <dbReference type="NCBI Taxonomy" id="1576542"/>
    <lineage>
        <taxon>Eukaryota</taxon>
        <taxon>Fungi</taxon>
        <taxon>Dikarya</taxon>
        <taxon>Ascomycota</taxon>
        <taxon>Pezizomycotina</taxon>
        <taxon>Sordariomycetes</taxon>
        <taxon>Hypocreomycetidae</taxon>
        <taxon>Hypocreales</taxon>
        <taxon>Nectriaceae</taxon>
        <taxon>Thelonectria</taxon>
    </lineage>
</organism>
<dbReference type="InterPro" id="IPR056632">
    <property type="entry name" value="DUF7730"/>
</dbReference>
<dbReference type="Pfam" id="PF24864">
    <property type="entry name" value="DUF7730"/>
    <property type="match status" value="1"/>
</dbReference>
<dbReference type="OrthoDB" id="515692at2759"/>
<protein>
    <recommendedName>
        <fullName evidence="1">DUF7730 domain-containing protein</fullName>
    </recommendedName>
</protein>
<comment type="caution">
    <text evidence="2">The sequence shown here is derived from an EMBL/GenBank/DDBJ whole genome shotgun (WGS) entry which is preliminary data.</text>
</comment>
<reference evidence="2 3" key="1">
    <citation type="journal article" date="2021" name="Nat. Commun.">
        <title>Genetic determinants of endophytism in the Arabidopsis root mycobiome.</title>
        <authorList>
            <person name="Mesny F."/>
            <person name="Miyauchi S."/>
            <person name="Thiergart T."/>
            <person name="Pickel B."/>
            <person name="Atanasova L."/>
            <person name="Karlsson M."/>
            <person name="Huettel B."/>
            <person name="Barry K.W."/>
            <person name="Haridas S."/>
            <person name="Chen C."/>
            <person name="Bauer D."/>
            <person name="Andreopoulos W."/>
            <person name="Pangilinan J."/>
            <person name="LaButti K."/>
            <person name="Riley R."/>
            <person name="Lipzen A."/>
            <person name="Clum A."/>
            <person name="Drula E."/>
            <person name="Henrissat B."/>
            <person name="Kohler A."/>
            <person name="Grigoriev I.V."/>
            <person name="Martin F.M."/>
            <person name="Hacquard S."/>
        </authorList>
    </citation>
    <scope>NUCLEOTIDE SEQUENCE [LARGE SCALE GENOMIC DNA]</scope>
    <source>
        <strain evidence="2 3">MPI-CAGE-CH-0241</strain>
    </source>
</reference>
<evidence type="ECO:0000259" key="1">
    <source>
        <dbReference type="Pfam" id="PF24864"/>
    </source>
</evidence>
<dbReference type="PANTHER" id="PTHR38790">
    <property type="entry name" value="2EXR DOMAIN-CONTAINING PROTEIN-RELATED"/>
    <property type="match status" value="1"/>
</dbReference>
<dbReference type="PANTHER" id="PTHR38790:SF4">
    <property type="entry name" value="2EXR DOMAIN-CONTAINING PROTEIN"/>
    <property type="match status" value="1"/>
</dbReference>
<gene>
    <name evidence="2" type="ORF">B0T10DRAFT_562287</name>
</gene>
<sequence>MSSPQEIVELSANSRMPPEAYQQQQSMFFTKLDAWTRDHIYHWLFGSKYLHIKHPAPVHSHQTYCACQRGNRGDYCHEGCREGQRLTAVQFLRTCRRVHDEATGILYESNTMAFENHNALYRIYLTVGEK</sequence>
<dbReference type="Proteomes" id="UP000777438">
    <property type="component" value="Unassembled WGS sequence"/>
</dbReference>
<feature type="domain" description="DUF7730" evidence="1">
    <location>
        <begin position="22"/>
        <end position="122"/>
    </location>
</feature>
<evidence type="ECO:0000313" key="3">
    <source>
        <dbReference type="Proteomes" id="UP000777438"/>
    </source>
</evidence>
<accession>A0A9P8W630</accession>
<dbReference type="EMBL" id="JAGPYM010000012">
    <property type="protein sequence ID" value="KAH6888723.1"/>
    <property type="molecule type" value="Genomic_DNA"/>
</dbReference>
<dbReference type="AlphaFoldDB" id="A0A9P8W630"/>
<evidence type="ECO:0000313" key="2">
    <source>
        <dbReference type="EMBL" id="KAH6888723.1"/>
    </source>
</evidence>